<protein>
    <submittedName>
        <fullName evidence="2">Uncharacterized protein</fullName>
    </submittedName>
</protein>
<name>A0A1H5YYA4_9HYPH</name>
<reference evidence="2 3" key="1">
    <citation type="submission" date="2016-10" db="EMBL/GenBank/DDBJ databases">
        <authorList>
            <person name="de Groot N.N."/>
        </authorList>
    </citation>
    <scope>NUCLEOTIDE SEQUENCE [LARGE SCALE GENOMIC DNA]</scope>
    <source>
        <strain evidence="2 3">DSM 26656</strain>
    </source>
</reference>
<feature type="signal peptide" evidence="1">
    <location>
        <begin position="1"/>
        <end position="24"/>
    </location>
</feature>
<organism evidence="2 3">
    <name type="scientific">Bosea lathyri</name>
    <dbReference type="NCBI Taxonomy" id="1036778"/>
    <lineage>
        <taxon>Bacteria</taxon>
        <taxon>Pseudomonadati</taxon>
        <taxon>Pseudomonadota</taxon>
        <taxon>Alphaproteobacteria</taxon>
        <taxon>Hyphomicrobiales</taxon>
        <taxon>Boseaceae</taxon>
        <taxon>Bosea</taxon>
    </lineage>
</organism>
<proteinExistence type="predicted"/>
<sequence length="91" mass="9968">MKKVLVLASLALLALPMAAPSASAETVVIKERRHVDNGLHRGWQNGRGHGVRKVVVRRDVGTHGSTRVTKKVTRTNANGDRVTHKVTREVN</sequence>
<accession>A0A1H5YYA4</accession>
<keyword evidence="3" id="KW-1185">Reference proteome</keyword>
<evidence type="ECO:0000313" key="3">
    <source>
        <dbReference type="Proteomes" id="UP000236743"/>
    </source>
</evidence>
<dbReference type="OrthoDB" id="9946444at2"/>
<dbReference type="EMBL" id="FNUY01000004">
    <property type="protein sequence ID" value="SEG29213.1"/>
    <property type="molecule type" value="Genomic_DNA"/>
</dbReference>
<evidence type="ECO:0000256" key="1">
    <source>
        <dbReference type="SAM" id="SignalP"/>
    </source>
</evidence>
<evidence type="ECO:0000313" key="2">
    <source>
        <dbReference type="EMBL" id="SEG29213.1"/>
    </source>
</evidence>
<keyword evidence="1" id="KW-0732">Signal</keyword>
<feature type="chain" id="PRO_5009291054" evidence="1">
    <location>
        <begin position="25"/>
        <end position="91"/>
    </location>
</feature>
<dbReference type="RefSeq" id="WP_103872617.1">
    <property type="nucleotide sequence ID" value="NZ_FNUY01000004.1"/>
</dbReference>
<dbReference type="AlphaFoldDB" id="A0A1H5YYA4"/>
<gene>
    <name evidence="2" type="ORF">SAMN04488115_104165</name>
</gene>
<dbReference type="Proteomes" id="UP000236743">
    <property type="component" value="Unassembled WGS sequence"/>
</dbReference>